<organism evidence="2">
    <name type="scientific">Thomasclavelia ramosa</name>
    <dbReference type="NCBI Taxonomy" id="1547"/>
    <lineage>
        <taxon>Bacteria</taxon>
        <taxon>Bacillati</taxon>
        <taxon>Bacillota</taxon>
        <taxon>Erysipelotrichia</taxon>
        <taxon>Erysipelotrichales</taxon>
        <taxon>Coprobacillaceae</taxon>
        <taxon>Thomasclavelia</taxon>
    </lineage>
</organism>
<evidence type="ECO:0000313" key="2">
    <source>
        <dbReference type="EMBL" id="VYT91245.1"/>
    </source>
</evidence>
<protein>
    <submittedName>
        <fullName evidence="2">Uncharacterized protein</fullName>
    </submittedName>
</protein>
<dbReference type="EMBL" id="CACRTL010000023">
    <property type="protein sequence ID" value="VYT91245.1"/>
    <property type="molecule type" value="Genomic_DNA"/>
</dbReference>
<dbReference type="AlphaFoldDB" id="A0A6N3AFJ2"/>
<gene>
    <name evidence="2" type="ORF">CRLFYP8_00144</name>
    <name evidence="1" type="ORF">PM738_14890</name>
</gene>
<evidence type="ECO:0000313" key="1">
    <source>
        <dbReference type="EMBL" id="MDB7085092.1"/>
    </source>
</evidence>
<proteinExistence type="predicted"/>
<accession>A0A6N3AFJ2</accession>
<name>A0A6N3AFJ2_9FIRM</name>
<reference evidence="2" key="1">
    <citation type="submission" date="2019-11" db="EMBL/GenBank/DDBJ databases">
        <authorList>
            <person name="Feng L."/>
        </authorList>
    </citation>
    <scope>NUCLEOTIDE SEQUENCE</scope>
    <source>
        <strain evidence="2">CramosumLFYP8</strain>
    </source>
</reference>
<sequence length="41" mass="4970">MTILEKKIAKNIDIIKSGNITRLKREDDKNHEFIYFHDFFS</sequence>
<dbReference type="RefSeq" id="WP_003539328.1">
    <property type="nucleotide sequence ID" value="NZ_AP031443.1"/>
</dbReference>
<dbReference type="GeneID" id="76833332"/>
<reference evidence="1" key="2">
    <citation type="submission" date="2023-01" db="EMBL/GenBank/DDBJ databases">
        <title>Human gut microbiome strain richness.</title>
        <authorList>
            <person name="Chen-Liaw A."/>
        </authorList>
    </citation>
    <scope>NUCLEOTIDE SEQUENCE</scope>
    <source>
        <strain evidence="1">1001217st2_G6_1001217B_191108</strain>
    </source>
</reference>
<dbReference type="Proteomes" id="UP001211987">
    <property type="component" value="Unassembled WGS sequence"/>
</dbReference>
<dbReference type="EMBL" id="JAQLKE010000030">
    <property type="protein sequence ID" value="MDB7085092.1"/>
    <property type="molecule type" value="Genomic_DNA"/>
</dbReference>